<evidence type="ECO:0000256" key="1">
    <source>
        <dbReference type="SAM" id="MobiDB-lite"/>
    </source>
</evidence>
<evidence type="ECO:0000313" key="2">
    <source>
        <dbReference type="EMBL" id="USW48851.1"/>
    </source>
</evidence>
<protein>
    <submittedName>
        <fullName evidence="2">Uncharacterized protein</fullName>
    </submittedName>
</protein>
<feature type="region of interest" description="Disordered" evidence="1">
    <location>
        <begin position="1"/>
        <end position="34"/>
    </location>
</feature>
<sequence length="107" mass="12155">MSDNTNSQNKKKNKPTSKKASTIGNAATPSDMDRPADFLDYLVGAWKFVSHTLPNKIEEVKQEGKNGRKKVPDSKVEGKRNLAKLKVTDTRDELKSSVETYDWWTQR</sequence>
<organism evidence="2 3">
    <name type="scientific">Septoria linicola</name>
    <dbReference type="NCBI Taxonomy" id="215465"/>
    <lineage>
        <taxon>Eukaryota</taxon>
        <taxon>Fungi</taxon>
        <taxon>Dikarya</taxon>
        <taxon>Ascomycota</taxon>
        <taxon>Pezizomycotina</taxon>
        <taxon>Dothideomycetes</taxon>
        <taxon>Dothideomycetidae</taxon>
        <taxon>Mycosphaerellales</taxon>
        <taxon>Mycosphaerellaceae</taxon>
        <taxon>Septoria</taxon>
    </lineage>
</organism>
<proteinExistence type="predicted"/>
<dbReference type="Proteomes" id="UP001056384">
    <property type="component" value="Chromosome 2"/>
</dbReference>
<accession>A0A9Q9AQA3</accession>
<name>A0A9Q9AQA3_9PEZI</name>
<dbReference type="EMBL" id="CP099419">
    <property type="protein sequence ID" value="USW48851.1"/>
    <property type="molecule type" value="Genomic_DNA"/>
</dbReference>
<dbReference type="AlphaFoldDB" id="A0A9Q9AQA3"/>
<reference evidence="2" key="1">
    <citation type="submission" date="2022-06" db="EMBL/GenBank/DDBJ databases">
        <title>Complete genome sequences of two strains of the flax pathogen Septoria linicola.</title>
        <authorList>
            <person name="Lapalu N."/>
            <person name="Simon A."/>
            <person name="Demenou B."/>
            <person name="Paumier D."/>
            <person name="Guillot M.-P."/>
            <person name="Gout L."/>
            <person name="Valade R."/>
        </authorList>
    </citation>
    <scope>NUCLEOTIDE SEQUENCE</scope>
    <source>
        <strain evidence="2">SE15195</strain>
    </source>
</reference>
<evidence type="ECO:0000313" key="3">
    <source>
        <dbReference type="Proteomes" id="UP001056384"/>
    </source>
</evidence>
<gene>
    <name evidence="2" type="ORF">Slin15195_G021700</name>
</gene>
<keyword evidence="3" id="KW-1185">Reference proteome</keyword>